<organism evidence="3">
    <name type="scientific">Ostreococcus mediterraneus</name>
    <dbReference type="NCBI Taxonomy" id="1486918"/>
    <lineage>
        <taxon>Eukaryota</taxon>
        <taxon>Viridiplantae</taxon>
        <taxon>Chlorophyta</taxon>
        <taxon>Mamiellophyceae</taxon>
        <taxon>Mamiellales</taxon>
        <taxon>Bathycoccaceae</taxon>
        <taxon>Ostreococcus</taxon>
    </lineage>
</organism>
<protein>
    <submittedName>
        <fullName evidence="3">Uncharacterized protein</fullName>
    </submittedName>
</protein>
<dbReference type="EMBL" id="HBEW01003321">
    <property type="protein sequence ID" value="CAD8580305.1"/>
    <property type="molecule type" value="Transcribed_RNA"/>
</dbReference>
<name>A0A7S0KFU0_9CHLO</name>
<proteinExistence type="predicted"/>
<evidence type="ECO:0000313" key="3">
    <source>
        <dbReference type="EMBL" id="CAD8580305.1"/>
    </source>
</evidence>
<evidence type="ECO:0000256" key="1">
    <source>
        <dbReference type="SAM" id="MobiDB-lite"/>
    </source>
</evidence>
<accession>A0A7S0KFU0</accession>
<feature type="transmembrane region" description="Helical" evidence="2">
    <location>
        <begin position="297"/>
        <end position="314"/>
    </location>
</feature>
<dbReference type="AlphaFoldDB" id="A0A7S0KFU0"/>
<gene>
    <name evidence="3" type="ORF">OMED0929_LOCUS2734</name>
</gene>
<feature type="region of interest" description="Disordered" evidence="1">
    <location>
        <begin position="1"/>
        <end position="38"/>
    </location>
</feature>
<feature type="transmembrane region" description="Helical" evidence="2">
    <location>
        <begin position="257"/>
        <end position="276"/>
    </location>
</feature>
<reference evidence="3" key="1">
    <citation type="submission" date="2021-01" db="EMBL/GenBank/DDBJ databases">
        <authorList>
            <person name="Corre E."/>
            <person name="Pelletier E."/>
            <person name="Niang G."/>
            <person name="Scheremetjew M."/>
            <person name="Finn R."/>
            <person name="Kale V."/>
            <person name="Holt S."/>
            <person name="Cochrane G."/>
            <person name="Meng A."/>
            <person name="Brown T."/>
            <person name="Cohen L."/>
        </authorList>
    </citation>
    <scope>NUCLEOTIDE SEQUENCE</scope>
    <source>
        <strain evidence="3">Clade-D-RCC2572</strain>
    </source>
</reference>
<evidence type="ECO:0000256" key="2">
    <source>
        <dbReference type="SAM" id="Phobius"/>
    </source>
</evidence>
<feature type="transmembrane region" description="Helical" evidence="2">
    <location>
        <begin position="198"/>
        <end position="217"/>
    </location>
</feature>
<keyword evidence="2" id="KW-0472">Membrane</keyword>
<keyword evidence="2" id="KW-0812">Transmembrane</keyword>
<keyword evidence="2" id="KW-1133">Transmembrane helix</keyword>
<sequence>MGDEGASEVVYDDKYDGDETTSRSGEGAGRHGEDDAGDASYSSSFGSFSRHHVRCAVRVLDDEGASAGPTLGSLASRGATSDFSNWLRQKAAESDSREKMTSKIISLETFCVTLVMTAVVTRSFFQCDATMIVLSCATTAWVFKTRDSSPRFGLAANTFFTFVQLIYCEPIHSLISTDGLSSAERFYGVPAKPGFRAMSSYICSSLLAVLLWSIGACRERDHESLLDGTTTMALHNVLRLGVILWDTSNSTLSIEKAFNGFFVTITMLYMAHVVMATEGFRKRDFGSIVASRVHVRWAGAFEVVMTLTLFLTLNSANESERGSNKWYLFNVVCLMFIPAPVQYGKGAYMRISGFVTGMLRVFVFPIKAWTPVRFVHAASVLVNHVDLMPLYLAV</sequence>
<feature type="transmembrane region" description="Helical" evidence="2">
    <location>
        <begin position="326"/>
        <end position="344"/>
    </location>
</feature>